<evidence type="ECO:0000313" key="11">
    <source>
        <dbReference type="EMBL" id="MBZ2166507.1"/>
    </source>
</evidence>
<proteinExistence type="predicted"/>
<dbReference type="EMBL" id="JAIOUQ010000013">
    <property type="protein sequence ID" value="MBZ2166507.1"/>
    <property type="molecule type" value="Genomic_DNA"/>
</dbReference>
<keyword evidence="3" id="KW-0547">Nucleotide-binding</keyword>
<feature type="transmembrane region" description="Helical" evidence="7">
    <location>
        <begin position="135"/>
        <end position="159"/>
    </location>
</feature>
<dbReference type="PROSITE" id="PS50112">
    <property type="entry name" value="PAS"/>
    <property type="match status" value="2"/>
</dbReference>
<dbReference type="Gene3D" id="3.30.450.20">
    <property type="entry name" value="PAS domain"/>
    <property type="match status" value="2"/>
</dbReference>
<feature type="transmembrane region" description="Helical" evidence="7">
    <location>
        <begin position="106"/>
        <end position="123"/>
    </location>
</feature>
<evidence type="ECO:0000256" key="5">
    <source>
        <dbReference type="ARBA" id="ARBA00022840"/>
    </source>
</evidence>
<feature type="transmembrane region" description="Helical" evidence="7">
    <location>
        <begin position="12"/>
        <end position="31"/>
    </location>
</feature>
<evidence type="ECO:0000256" key="2">
    <source>
        <dbReference type="ARBA" id="ARBA00022679"/>
    </source>
</evidence>
<dbReference type="InterPro" id="IPR011495">
    <property type="entry name" value="Sig_transdc_His_kin_sub2_dim/P"/>
</dbReference>
<dbReference type="Proteomes" id="UP000825933">
    <property type="component" value="Unassembled WGS sequence"/>
</dbReference>
<name>A0A8T5UW60_9EURY</name>
<dbReference type="Pfam" id="PF00989">
    <property type="entry name" value="PAS"/>
    <property type="match status" value="2"/>
</dbReference>
<dbReference type="InterPro" id="IPR035965">
    <property type="entry name" value="PAS-like_dom_sf"/>
</dbReference>
<dbReference type="AlphaFoldDB" id="A0A8T5UW60"/>
<dbReference type="PANTHER" id="PTHR43065">
    <property type="entry name" value="SENSOR HISTIDINE KINASE"/>
    <property type="match status" value="1"/>
</dbReference>
<sequence length="802" mass="92243">MEYKPSLSIKNFIILSFVIVISFALISILLSSRPLVRQYFSDIFTPLIELMVIIILFYATTRSHGRFKIAWILIMASVVSYTLGDIYWAILELGYHTNPFLSISDIFYLLFYPLFALGLYYLSRFSLNRSEKIKISLDMGIIIVTISLIFWTFLVIPALSGEETLISTIISIIYIIGDLLLFFVLLRVIYSKFSELYAPVIFLSFGILVQIFTDTIFALQTLQGTYISGGLFDTGWILSFVLIGIAAYIQASPEKMELKRYTQIKIWIQRSNFVTYLPLIWVVIAFTLLTWANENLSHSNIEIIEIVVGFIIGLVIIRQVITLNDNRNLYTAVQKENLDHKKTEELLIKSEKKYRELVDNSMVGVYKTDLNGDILFANNAMVKMFGYDNIEDIKTIKSTQLYKYPKDREKMIDLLTSKEQISYHDVDMVTKDGKTLTVLLSASLEDNTISGMLMDISERKKAEEALLDSEEKYRTLFEANPIYTILLDVNGKILDINDITANLSGLPKEELIGKSFNELDFYQTEDYSEQRIKFQEALNEKSPPLYISKVTINGNKHWIENRFTLLKNDDERSILLIANDITESKKAEKEIKSSLKEKENLLREIHHRVKNNMQIISSLLNLQTKYVNDAEAINVLQESQNRVKSMAMIHEKIYQSNDLEEINFADYIQSLISNLFYTYNIDKNLVKSTFKIENITLNMETAVPCGLIISELISNSLKYAFPNKMHGDITVSLKSIEDTYELMIKDNGIGLPEGLDLNNLESLGLLLVKVLTEQIEGELIINSENGTEFKIRFKELEYIKRF</sequence>
<dbReference type="PROSITE" id="PS50109">
    <property type="entry name" value="HIS_KIN"/>
    <property type="match status" value="1"/>
</dbReference>
<dbReference type="GO" id="GO:0006355">
    <property type="term" value="P:regulation of DNA-templated transcription"/>
    <property type="evidence" value="ECO:0007669"/>
    <property type="project" value="InterPro"/>
</dbReference>
<feature type="transmembrane region" description="Helical" evidence="7">
    <location>
        <begin position="272"/>
        <end position="291"/>
    </location>
</feature>
<comment type="caution">
    <text evidence="11">The sequence shown here is derived from an EMBL/GenBank/DDBJ whole genome shotgun (WGS) entry which is preliminary data.</text>
</comment>
<evidence type="ECO:0000259" key="10">
    <source>
        <dbReference type="PROSITE" id="PS50113"/>
    </source>
</evidence>
<dbReference type="Pfam" id="PF07568">
    <property type="entry name" value="HisKA_2"/>
    <property type="match status" value="1"/>
</dbReference>
<keyword evidence="7" id="KW-1133">Transmembrane helix</keyword>
<feature type="transmembrane region" description="Helical" evidence="7">
    <location>
        <begin position="196"/>
        <end position="219"/>
    </location>
</feature>
<feature type="transmembrane region" description="Helical" evidence="7">
    <location>
        <begin position="303"/>
        <end position="321"/>
    </location>
</feature>
<feature type="transmembrane region" description="Helical" evidence="7">
    <location>
        <begin position="43"/>
        <end position="59"/>
    </location>
</feature>
<dbReference type="InterPro" id="IPR000700">
    <property type="entry name" value="PAS-assoc_C"/>
</dbReference>
<dbReference type="GO" id="GO:0016301">
    <property type="term" value="F:kinase activity"/>
    <property type="evidence" value="ECO:0007669"/>
    <property type="project" value="UniProtKB-KW"/>
</dbReference>
<evidence type="ECO:0000256" key="7">
    <source>
        <dbReference type="SAM" id="Phobius"/>
    </source>
</evidence>
<feature type="domain" description="Histidine kinase" evidence="8">
    <location>
        <begin position="708"/>
        <end position="797"/>
    </location>
</feature>
<keyword evidence="4" id="KW-0418">Kinase</keyword>
<dbReference type="RefSeq" id="WP_223792057.1">
    <property type="nucleotide sequence ID" value="NZ_JAIOUQ010000013.1"/>
</dbReference>
<dbReference type="GO" id="GO:0005524">
    <property type="term" value="F:ATP binding"/>
    <property type="evidence" value="ECO:0007669"/>
    <property type="project" value="UniProtKB-KW"/>
</dbReference>
<dbReference type="PANTHER" id="PTHR43065:SF23">
    <property type="entry name" value="SENSOR HISTIDINE KINASE PDTAS"/>
    <property type="match status" value="1"/>
</dbReference>
<dbReference type="Gene3D" id="3.30.565.10">
    <property type="entry name" value="Histidine kinase-like ATPase, C-terminal domain"/>
    <property type="match status" value="1"/>
</dbReference>
<evidence type="ECO:0000256" key="3">
    <source>
        <dbReference type="ARBA" id="ARBA00022741"/>
    </source>
</evidence>
<keyword evidence="6" id="KW-0902">Two-component regulatory system</keyword>
<dbReference type="SUPFAM" id="SSF55785">
    <property type="entry name" value="PYP-like sensor domain (PAS domain)"/>
    <property type="match status" value="2"/>
</dbReference>
<dbReference type="InterPro" id="IPR013767">
    <property type="entry name" value="PAS_fold"/>
</dbReference>
<feature type="transmembrane region" description="Helical" evidence="7">
    <location>
        <begin position="231"/>
        <end position="251"/>
    </location>
</feature>
<evidence type="ECO:0000259" key="8">
    <source>
        <dbReference type="PROSITE" id="PS50109"/>
    </source>
</evidence>
<evidence type="ECO:0000259" key="9">
    <source>
        <dbReference type="PROSITE" id="PS50112"/>
    </source>
</evidence>
<gene>
    <name evidence="11" type="ORF">K8N75_10710</name>
</gene>
<keyword evidence="5" id="KW-0067">ATP-binding</keyword>
<dbReference type="GO" id="GO:0000160">
    <property type="term" value="P:phosphorelay signal transduction system"/>
    <property type="evidence" value="ECO:0007669"/>
    <property type="project" value="UniProtKB-KW"/>
</dbReference>
<evidence type="ECO:0000256" key="4">
    <source>
        <dbReference type="ARBA" id="ARBA00022777"/>
    </source>
</evidence>
<dbReference type="InterPro" id="IPR000014">
    <property type="entry name" value="PAS"/>
</dbReference>
<feature type="domain" description="PAS" evidence="9">
    <location>
        <begin position="350"/>
        <end position="415"/>
    </location>
</feature>
<keyword evidence="12" id="KW-1185">Reference proteome</keyword>
<dbReference type="NCBIfam" id="TIGR00229">
    <property type="entry name" value="sensory_box"/>
    <property type="match status" value="2"/>
</dbReference>
<keyword evidence="1" id="KW-0597">Phosphoprotein</keyword>
<dbReference type="PROSITE" id="PS50113">
    <property type="entry name" value="PAC"/>
    <property type="match status" value="1"/>
</dbReference>
<dbReference type="SMART" id="SM00387">
    <property type="entry name" value="HATPase_c"/>
    <property type="match status" value="1"/>
</dbReference>
<keyword evidence="7" id="KW-0472">Membrane</keyword>
<protein>
    <submittedName>
        <fullName evidence="11">PAS domain S-box protein</fullName>
    </submittedName>
</protein>
<evidence type="ECO:0000256" key="6">
    <source>
        <dbReference type="ARBA" id="ARBA00023012"/>
    </source>
</evidence>
<organism evidence="11 12">
    <name type="scientific">Methanobacterium spitsbergense</name>
    <dbReference type="NCBI Taxonomy" id="2874285"/>
    <lineage>
        <taxon>Archaea</taxon>
        <taxon>Methanobacteriati</taxon>
        <taxon>Methanobacteriota</taxon>
        <taxon>Methanomada group</taxon>
        <taxon>Methanobacteria</taxon>
        <taxon>Methanobacteriales</taxon>
        <taxon>Methanobacteriaceae</taxon>
        <taxon>Methanobacterium</taxon>
    </lineage>
</organism>
<reference evidence="12" key="1">
    <citation type="journal article" date="2022" name="Microbiol. Resour. Announc.">
        <title>Draft Genome Sequence of a Methanogenic Archaeon from West Spitsbergen Permafrost.</title>
        <authorList>
            <person name="Trubitsyn V."/>
            <person name="Rivkina E."/>
            <person name="Shcherbakova V."/>
        </authorList>
    </citation>
    <scope>NUCLEOTIDE SEQUENCE [LARGE SCALE GENOMIC DNA]</scope>
    <source>
        <strain evidence="12">VT</strain>
    </source>
</reference>
<feature type="domain" description="PAS" evidence="9">
    <location>
        <begin position="469"/>
        <end position="541"/>
    </location>
</feature>
<dbReference type="Pfam" id="PF02518">
    <property type="entry name" value="HATPase_c"/>
    <property type="match status" value="1"/>
</dbReference>
<keyword evidence="2" id="KW-0808">Transferase</keyword>
<dbReference type="InterPro" id="IPR003594">
    <property type="entry name" value="HATPase_dom"/>
</dbReference>
<evidence type="ECO:0000313" key="12">
    <source>
        <dbReference type="Proteomes" id="UP000825933"/>
    </source>
</evidence>
<feature type="transmembrane region" description="Helical" evidence="7">
    <location>
        <begin position="71"/>
        <end position="91"/>
    </location>
</feature>
<evidence type="ECO:0000256" key="1">
    <source>
        <dbReference type="ARBA" id="ARBA00022553"/>
    </source>
</evidence>
<accession>A0A8T5UW60</accession>
<dbReference type="CDD" id="cd00130">
    <property type="entry name" value="PAS"/>
    <property type="match status" value="2"/>
</dbReference>
<dbReference type="SMART" id="SM00091">
    <property type="entry name" value="PAS"/>
    <property type="match status" value="2"/>
</dbReference>
<feature type="transmembrane region" description="Helical" evidence="7">
    <location>
        <begin position="165"/>
        <end position="189"/>
    </location>
</feature>
<dbReference type="InterPro" id="IPR036890">
    <property type="entry name" value="HATPase_C_sf"/>
</dbReference>
<feature type="domain" description="PAC" evidence="10">
    <location>
        <begin position="541"/>
        <end position="593"/>
    </location>
</feature>
<dbReference type="InterPro" id="IPR005467">
    <property type="entry name" value="His_kinase_dom"/>
</dbReference>
<keyword evidence="7" id="KW-0812">Transmembrane</keyword>
<dbReference type="SUPFAM" id="SSF55874">
    <property type="entry name" value="ATPase domain of HSP90 chaperone/DNA topoisomerase II/histidine kinase"/>
    <property type="match status" value="1"/>
</dbReference>